<feature type="binding site" evidence="8">
    <location>
        <position position="216"/>
    </location>
    <ligand>
        <name>shikimate</name>
        <dbReference type="ChEBI" id="CHEBI:36208"/>
    </ligand>
</feature>
<dbReference type="GO" id="GO:0009423">
    <property type="term" value="P:chorismate biosynthetic process"/>
    <property type="evidence" value="ECO:0007669"/>
    <property type="project" value="UniProtKB-UniRule"/>
</dbReference>
<feature type="binding site" evidence="8">
    <location>
        <position position="239"/>
    </location>
    <ligand>
        <name>NADP(+)</name>
        <dbReference type="ChEBI" id="CHEBI:58349"/>
    </ligand>
</feature>
<dbReference type="AlphaFoldDB" id="A0A290S7U4"/>
<feature type="binding site" evidence="8">
    <location>
        <position position="102"/>
    </location>
    <ligand>
        <name>shikimate</name>
        <dbReference type="ChEBI" id="CHEBI:36208"/>
    </ligand>
</feature>
<dbReference type="FunFam" id="3.40.50.10860:FF:000006">
    <property type="entry name" value="Shikimate dehydrogenase (NADP(+))"/>
    <property type="match status" value="1"/>
</dbReference>
<comment type="similarity">
    <text evidence="8">Belongs to the shikimate dehydrogenase family.</text>
</comment>
<feature type="binding site" evidence="8">
    <location>
        <position position="86"/>
    </location>
    <ligand>
        <name>shikimate</name>
        <dbReference type="ChEBI" id="CHEBI:36208"/>
    </ligand>
</feature>
<dbReference type="Gene3D" id="3.40.50.10860">
    <property type="entry name" value="Leucine Dehydrogenase, chain A, domain 1"/>
    <property type="match status" value="1"/>
</dbReference>
<dbReference type="Proteomes" id="UP000016505">
    <property type="component" value="Chromosome I"/>
</dbReference>
<dbReference type="GO" id="GO:0050661">
    <property type="term" value="F:NADP binding"/>
    <property type="evidence" value="ECO:0007669"/>
    <property type="project" value="InterPro"/>
</dbReference>
<dbReference type="CDD" id="cd01065">
    <property type="entry name" value="NAD_bind_Shikimate_DH"/>
    <property type="match status" value="1"/>
</dbReference>
<dbReference type="KEGG" id="part:PARC_a0036"/>
<evidence type="ECO:0000256" key="2">
    <source>
        <dbReference type="ARBA" id="ARBA00012962"/>
    </source>
</evidence>
<feature type="domain" description="Shikimate dehydrogenase substrate binding N-terminal" evidence="10">
    <location>
        <begin position="6"/>
        <end position="88"/>
    </location>
</feature>
<evidence type="ECO:0000256" key="5">
    <source>
        <dbReference type="ARBA" id="ARBA00023002"/>
    </source>
</evidence>
<feature type="domain" description="Quinate/shikimate 5-dehydrogenase/glutamyl-tRNA reductase" evidence="9">
    <location>
        <begin position="117"/>
        <end position="192"/>
    </location>
</feature>
<comment type="catalytic activity">
    <reaction evidence="7 8">
        <text>shikimate + NADP(+) = 3-dehydroshikimate + NADPH + H(+)</text>
        <dbReference type="Rhea" id="RHEA:17737"/>
        <dbReference type="ChEBI" id="CHEBI:15378"/>
        <dbReference type="ChEBI" id="CHEBI:16630"/>
        <dbReference type="ChEBI" id="CHEBI:36208"/>
        <dbReference type="ChEBI" id="CHEBI:57783"/>
        <dbReference type="ChEBI" id="CHEBI:58349"/>
        <dbReference type="EC" id="1.1.1.25"/>
    </reaction>
</comment>
<dbReference type="NCBIfam" id="TIGR00507">
    <property type="entry name" value="aroE"/>
    <property type="match status" value="1"/>
</dbReference>
<dbReference type="EMBL" id="CP011025">
    <property type="protein sequence ID" value="ATC87290.1"/>
    <property type="molecule type" value="Genomic_DNA"/>
</dbReference>
<dbReference type="Pfam" id="PF01488">
    <property type="entry name" value="Shikimate_DH"/>
    <property type="match status" value="1"/>
</dbReference>
<dbReference type="RefSeq" id="WP_010555525.1">
    <property type="nucleotide sequence ID" value="NZ_CP011025.1"/>
</dbReference>
<dbReference type="SUPFAM" id="SSF51735">
    <property type="entry name" value="NAD(P)-binding Rossmann-fold domains"/>
    <property type="match status" value="1"/>
</dbReference>
<evidence type="ECO:0000256" key="3">
    <source>
        <dbReference type="ARBA" id="ARBA00022605"/>
    </source>
</evidence>
<dbReference type="OrthoDB" id="9776868at2"/>
<dbReference type="Pfam" id="PF08501">
    <property type="entry name" value="Shikimate_dh_N"/>
    <property type="match status" value="1"/>
</dbReference>
<dbReference type="InterPro" id="IPR022893">
    <property type="entry name" value="Shikimate_DH_fam"/>
</dbReference>
<dbReference type="NCBIfam" id="NF001310">
    <property type="entry name" value="PRK00258.1-2"/>
    <property type="match status" value="1"/>
</dbReference>
<dbReference type="PANTHER" id="PTHR21089:SF1">
    <property type="entry name" value="BIFUNCTIONAL 3-DEHYDROQUINATE DEHYDRATASE_SHIKIMATE DEHYDROGENASE, CHLOROPLASTIC"/>
    <property type="match status" value="1"/>
</dbReference>
<feature type="binding site" evidence="8">
    <location>
        <position position="61"/>
    </location>
    <ligand>
        <name>shikimate</name>
        <dbReference type="ChEBI" id="CHEBI:36208"/>
    </ligand>
</feature>
<dbReference type="InterPro" id="IPR006151">
    <property type="entry name" value="Shikm_DH/Glu-tRNA_Rdtase"/>
</dbReference>
<keyword evidence="4 8" id="KW-0521">NADP</keyword>
<gene>
    <name evidence="8 12" type="primary">aroE</name>
    <name evidence="11" type="ORF">PARC_a0036</name>
    <name evidence="12" type="ORF">PARC_a2845</name>
</gene>
<evidence type="ECO:0000313" key="11">
    <source>
        <dbReference type="EMBL" id="ATC84823.1"/>
    </source>
</evidence>
<comment type="caution">
    <text evidence="8">Lacks conserved residue(s) required for the propagation of feature annotation.</text>
</comment>
<evidence type="ECO:0000259" key="10">
    <source>
        <dbReference type="Pfam" id="PF08501"/>
    </source>
</evidence>
<dbReference type="PANTHER" id="PTHR21089">
    <property type="entry name" value="SHIKIMATE DEHYDROGENASE"/>
    <property type="match status" value="1"/>
</dbReference>
<comment type="pathway">
    <text evidence="1 8">Metabolic intermediate biosynthesis; chorismate biosynthesis; chorismate from D-erythrose 4-phosphate and phosphoenolpyruvate: step 4/7.</text>
</comment>
<evidence type="ECO:0000256" key="6">
    <source>
        <dbReference type="ARBA" id="ARBA00023141"/>
    </source>
</evidence>
<evidence type="ECO:0000256" key="7">
    <source>
        <dbReference type="ARBA" id="ARBA00049442"/>
    </source>
</evidence>
<sequence>MDKYAVFGNPIKHSKSPAIHKQFAVSLGEQIDYRAILAPIDNFEKTVLSFFEQGGVGANVTMPFKEQAYAMADELTPLAKIVGAVNTLKKRDDGTLLGDNTDGVGFVNDLLANEVAITNKRILIIGAGGAARGVILPLLEHNPQEIIIVNRTAQKAKELAELFTQYGPVSGFGFDDLPVSDYSLIINSTSSSMNNELPALDEKHITNCEVAYDMFYSLQNTIFMNWVAQHNINAKLLDGSGMLVGQAAQAYYVWRNKMPKILPVVDALKQGTLK</sequence>
<evidence type="ECO:0000259" key="9">
    <source>
        <dbReference type="Pfam" id="PF01488"/>
    </source>
</evidence>
<proteinExistence type="inferred from homology"/>
<evidence type="ECO:0000256" key="4">
    <source>
        <dbReference type="ARBA" id="ARBA00022857"/>
    </source>
</evidence>
<feature type="binding site" evidence="8">
    <location>
        <begin position="126"/>
        <end position="130"/>
    </location>
    <ligand>
        <name>NADP(+)</name>
        <dbReference type="ChEBI" id="CHEBI:58349"/>
    </ligand>
</feature>
<reference evidence="12" key="2">
    <citation type="submission" date="2015-03" db="EMBL/GenBank/DDBJ databases">
        <authorList>
            <person name="Murphy D."/>
        </authorList>
    </citation>
    <scope>NUCLEOTIDE SEQUENCE</scope>
    <source>
        <strain evidence="12">A 37-1-2</strain>
    </source>
</reference>
<dbReference type="InterPro" id="IPR046346">
    <property type="entry name" value="Aminoacid_DH-like_N_sf"/>
</dbReference>
<keyword evidence="6 8" id="KW-0057">Aromatic amino acid biosynthesis</keyword>
<evidence type="ECO:0000313" key="12">
    <source>
        <dbReference type="EMBL" id="ATC87290.1"/>
    </source>
</evidence>
<feature type="binding site" evidence="8">
    <location>
        <begin position="14"/>
        <end position="16"/>
    </location>
    <ligand>
        <name>shikimate</name>
        <dbReference type="ChEBI" id="CHEBI:36208"/>
    </ligand>
</feature>
<dbReference type="GO" id="GO:0009073">
    <property type="term" value="P:aromatic amino acid family biosynthetic process"/>
    <property type="evidence" value="ECO:0007669"/>
    <property type="project" value="UniProtKB-KW"/>
</dbReference>
<name>A0A290S7U4_9GAMM</name>
<dbReference type="EC" id="1.1.1.25" evidence="2 8"/>
<accession>A0A290S7U4</accession>
<organism evidence="12 13">
    <name type="scientific">Pseudoalteromonas arctica A 37-1-2</name>
    <dbReference type="NCBI Taxonomy" id="1117313"/>
    <lineage>
        <taxon>Bacteria</taxon>
        <taxon>Pseudomonadati</taxon>
        <taxon>Pseudomonadota</taxon>
        <taxon>Gammaproteobacteria</taxon>
        <taxon>Alteromonadales</taxon>
        <taxon>Pseudoalteromonadaceae</taxon>
        <taxon>Pseudoalteromonas</taxon>
    </lineage>
</organism>
<comment type="function">
    <text evidence="8">Involved in the biosynthesis of the chorismate, which leads to the biosynthesis of aromatic amino acids. Catalyzes the reversible NADPH linked reduction of 3-dehydroshikimate (DHSA) to yield shikimate (SA).</text>
</comment>
<dbReference type="Gene3D" id="3.40.50.720">
    <property type="entry name" value="NAD(P)-binding Rossmann-like Domain"/>
    <property type="match status" value="1"/>
</dbReference>
<dbReference type="GO" id="GO:0008652">
    <property type="term" value="P:amino acid biosynthetic process"/>
    <property type="evidence" value="ECO:0007669"/>
    <property type="project" value="UniProtKB-KW"/>
</dbReference>
<dbReference type="GO" id="GO:0005829">
    <property type="term" value="C:cytosol"/>
    <property type="evidence" value="ECO:0007669"/>
    <property type="project" value="TreeGrafter"/>
</dbReference>
<dbReference type="KEGG" id="part:PARC_a2845"/>
<evidence type="ECO:0000313" key="13">
    <source>
        <dbReference type="Proteomes" id="UP000016505"/>
    </source>
</evidence>
<feature type="binding site" evidence="8">
    <location>
        <position position="214"/>
    </location>
    <ligand>
        <name>NADP(+)</name>
        <dbReference type="ChEBI" id="CHEBI:58349"/>
    </ligand>
</feature>
<evidence type="ECO:0000256" key="1">
    <source>
        <dbReference type="ARBA" id="ARBA00004871"/>
    </source>
</evidence>
<feature type="binding site" evidence="8">
    <location>
        <position position="246"/>
    </location>
    <ligand>
        <name>shikimate</name>
        <dbReference type="ChEBI" id="CHEBI:36208"/>
    </ligand>
</feature>
<comment type="subunit">
    <text evidence="8">Homodimer.</text>
</comment>
<dbReference type="InterPro" id="IPR036291">
    <property type="entry name" value="NAD(P)-bd_dom_sf"/>
</dbReference>
<dbReference type="UniPathway" id="UPA00053">
    <property type="reaction ID" value="UER00087"/>
</dbReference>
<dbReference type="HAMAP" id="MF_00222">
    <property type="entry name" value="Shikimate_DH_AroE"/>
    <property type="match status" value="1"/>
</dbReference>
<keyword evidence="3 8" id="KW-0028">Amino-acid biosynthesis</keyword>
<evidence type="ECO:0000256" key="8">
    <source>
        <dbReference type="HAMAP-Rule" id="MF_00222"/>
    </source>
</evidence>
<keyword evidence="5 8" id="KW-0560">Oxidoreductase</keyword>
<feature type="binding site" evidence="8">
    <location>
        <begin position="150"/>
        <end position="155"/>
    </location>
    <ligand>
        <name>NADP(+)</name>
        <dbReference type="ChEBI" id="CHEBI:58349"/>
    </ligand>
</feature>
<dbReference type="EMBL" id="CP011025">
    <property type="protein sequence ID" value="ATC84823.1"/>
    <property type="molecule type" value="Genomic_DNA"/>
</dbReference>
<dbReference type="GO" id="GO:0004764">
    <property type="term" value="F:shikimate 3-dehydrogenase (NADP+) activity"/>
    <property type="evidence" value="ECO:0007669"/>
    <property type="project" value="UniProtKB-UniRule"/>
</dbReference>
<dbReference type="InterPro" id="IPR011342">
    <property type="entry name" value="Shikimate_DH"/>
</dbReference>
<dbReference type="InterPro" id="IPR013708">
    <property type="entry name" value="Shikimate_DH-bd_N"/>
</dbReference>
<dbReference type="GO" id="GO:0019632">
    <property type="term" value="P:shikimate metabolic process"/>
    <property type="evidence" value="ECO:0007669"/>
    <property type="project" value="InterPro"/>
</dbReference>
<dbReference type="SUPFAM" id="SSF53223">
    <property type="entry name" value="Aminoacid dehydrogenase-like, N-terminal domain"/>
    <property type="match status" value="1"/>
</dbReference>
<protein>
    <recommendedName>
        <fullName evidence="2 8">Shikimate dehydrogenase (NADP(+))</fullName>
        <shortName evidence="8">SDH</shortName>
        <ecNumber evidence="2 8">1.1.1.25</ecNumber>
    </recommendedName>
</protein>
<feature type="active site" description="Proton acceptor" evidence="8">
    <location>
        <position position="65"/>
    </location>
</feature>
<reference evidence="12 13" key="1">
    <citation type="journal article" date="2012" name="J. Bacteriol.">
        <title>Genome sequences of type strains of seven species of the marine bacterium Pseudoalteromonas.</title>
        <authorList>
            <person name="Xie B.B."/>
            <person name="Shu Y.L."/>
            <person name="Qin Q.L."/>
            <person name="Rong J.C."/>
            <person name="Zhang X.Y."/>
            <person name="Chen X.L."/>
            <person name="Shi M."/>
            <person name="He H.L."/>
            <person name="Zhou B.C."/>
            <person name="Zhang Y.Z."/>
        </authorList>
    </citation>
    <scope>NUCLEOTIDE SEQUENCE [LARGE SCALE GENOMIC DNA]</scope>
    <source>
        <strain evidence="12 13">A 37-1-2</strain>
    </source>
</reference>